<keyword evidence="2" id="KW-1185">Reference proteome</keyword>
<organism evidence="1 2">
    <name type="scientific">Lactuca sativa</name>
    <name type="common">Garden lettuce</name>
    <dbReference type="NCBI Taxonomy" id="4236"/>
    <lineage>
        <taxon>Eukaryota</taxon>
        <taxon>Viridiplantae</taxon>
        <taxon>Streptophyta</taxon>
        <taxon>Embryophyta</taxon>
        <taxon>Tracheophyta</taxon>
        <taxon>Spermatophyta</taxon>
        <taxon>Magnoliopsida</taxon>
        <taxon>eudicotyledons</taxon>
        <taxon>Gunneridae</taxon>
        <taxon>Pentapetalae</taxon>
        <taxon>asterids</taxon>
        <taxon>campanulids</taxon>
        <taxon>Asterales</taxon>
        <taxon>Asteraceae</taxon>
        <taxon>Cichorioideae</taxon>
        <taxon>Cichorieae</taxon>
        <taxon>Lactucinae</taxon>
        <taxon>Lactuca</taxon>
    </lineage>
</organism>
<protein>
    <submittedName>
        <fullName evidence="1">Uncharacterized protein</fullName>
    </submittedName>
</protein>
<comment type="caution">
    <text evidence="1">The sequence shown here is derived from an EMBL/GenBank/DDBJ whole genome shotgun (WGS) entry which is preliminary data.</text>
</comment>
<proteinExistence type="predicted"/>
<sequence length="138" mass="16251">MTLSGIPPWQILSSLRQKNQNLPTVSRTIYNLKAKIRKDNLNNRSMVSALFEEFEKEGFVYDYLHNPLGHITHFVFKKTLENREPSVIMSDRELALMNVIKMNVLANCKKHFSNTEEFDIFMSNWNNIAYLTTFFEQN</sequence>
<dbReference type="Proteomes" id="UP000235145">
    <property type="component" value="Unassembled WGS sequence"/>
</dbReference>
<name>A0A9R1WIS1_LACSA</name>
<evidence type="ECO:0000313" key="2">
    <source>
        <dbReference type="Proteomes" id="UP000235145"/>
    </source>
</evidence>
<dbReference type="EMBL" id="NBSK02000001">
    <property type="protein sequence ID" value="KAJ0224564.1"/>
    <property type="molecule type" value="Genomic_DNA"/>
</dbReference>
<reference evidence="1 2" key="1">
    <citation type="journal article" date="2017" name="Nat. Commun.">
        <title>Genome assembly with in vitro proximity ligation data and whole-genome triplication in lettuce.</title>
        <authorList>
            <person name="Reyes-Chin-Wo S."/>
            <person name="Wang Z."/>
            <person name="Yang X."/>
            <person name="Kozik A."/>
            <person name="Arikit S."/>
            <person name="Song C."/>
            <person name="Xia L."/>
            <person name="Froenicke L."/>
            <person name="Lavelle D.O."/>
            <person name="Truco M.J."/>
            <person name="Xia R."/>
            <person name="Zhu S."/>
            <person name="Xu C."/>
            <person name="Xu H."/>
            <person name="Xu X."/>
            <person name="Cox K."/>
            <person name="Korf I."/>
            <person name="Meyers B.C."/>
            <person name="Michelmore R.W."/>
        </authorList>
    </citation>
    <scope>NUCLEOTIDE SEQUENCE [LARGE SCALE GENOMIC DNA]</scope>
    <source>
        <strain evidence="2">cv. Salinas</strain>
        <tissue evidence="1">Seedlings</tissue>
    </source>
</reference>
<dbReference type="AlphaFoldDB" id="A0A9R1WIS1"/>
<evidence type="ECO:0000313" key="1">
    <source>
        <dbReference type="EMBL" id="KAJ0224564.1"/>
    </source>
</evidence>
<gene>
    <name evidence="1" type="ORF">LSAT_V11C100034220</name>
</gene>
<accession>A0A9R1WIS1</accession>